<evidence type="ECO:0000256" key="2">
    <source>
        <dbReference type="SAM" id="Phobius"/>
    </source>
</evidence>
<keyword evidence="2" id="KW-0812">Transmembrane</keyword>
<protein>
    <submittedName>
        <fullName evidence="3">Uncharacterized protein</fullName>
    </submittedName>
</protein>
<feature type="region of interest" description="Disordered" evidence="1">
    <location>
        <begin position="1"/>
        <end position="44"/>
    </location>
</feature>
<keyword evidence="2" id="KW-1133">Transmembrane helix</keyword>
<gene>
    <name evidence="3" type="ORF">CVAR292_01931</name>
</gene>
<evidence type="ECO:0000256" key="1">
    <source>
        <dbReference type="SAM" id="MobiDB-lite"/>
    </source>
</evidence>
<keyword evidence="4" id="KW-1185">Reference proteome</keyword>
<organism evidence="3 4">
    <name type="scientific">Corynebacterium variabile</name>
    <dbReference type="NCBI Taxonomy" id="1727"/>
    <lineage>
        <taxon>Bacteria</taxon>
        <taxon>Bacillati</taxon>
        <taxon>Actinomycetota</taxon>
        <taxon>Actinomycetes</taxon>
        <taxon>Mycobacteriales</taxon>
        <taxon>Corynebacteriaceae</taxon>
        <taxon>Corynebacterium</taxon>
    </lineage>
</organism>
<reference evidence="4" key="1">
    <citation type="submission" date="2015-11" db="EMBL/GenBank/DDBJ databases">
        <authorList>
            <person name="Dugat-Bony E."/>
        </authorList>
    </citation>
    <scope>NUCLEOTIDE SEQUENCE [LARGE SCALE GENOMIC DNA]</scope>
    <source>
        <strain evidence="4">Mu292</strain>
    </source>
</reference>
<dbReference type="AlphaFoldDB" id="A0A0X2NM88"/>
<keyword evidence="2" id="KW-0472">Membrane</keyword>
<name>A0A0X2NM88_9CORY</name>
<dbReference type="EMBL" id="FAUH01000013">
    <property type="protein sequence ID" value="CUU66584.1"/>
    <property type="molecule type" value="Genomic_DNA"/>
</dbReference>
<dbReference type="RefSeq" id="WP_073884294.1">
    <property type="nucleotide sequence ID" value="NZ_FAUH01000013.1"/>
</dbReference>
<feature type="transmembrane region" description="Helical" evidence="2">
    <location>
        <begin position="50"/>
        <end position="74"/>
    </location>
</feature>
<proteinExistence type="predicted"/>
<sequence>MTTQGPYANSPFPAPQGGPAPAGQAGWQQQPNGAQFAPQPPAHRQMGEGVAWTFTFLIPLVVVLGGYSLLHLFFG</sequence>
<feature type="compositionally biased region" description="Low complexity" evidence="1">
    <location>
        <begin position="19"/>
        <end position="35"/>
    </location>
</feature>
<dbReference type="Proteomes" id="UP000182498">
    <property type="component" value="Unassembled WGS sequence"/>
</dbReference>
<evidence type="ECO:0000313" key="4">
    <source>
        <dbReference type="Proteomes" id="UP000182498"/>
    </source>
</evidence>
<accession>A0A0X2NM88</accession>
<evidence type="ECO:0000313" key="3">
    <source>
        <dbReference type="EMBL" id="CUU66584.1"/>
    </source>
</evidence>